<keyword evidence="11" id="KW-1185">Reference proteome</keyword>
<dbReference type="InParanoid" id="A0A066VPP7"/>
<dbReference type="STRING" id="1037660.A0A066VPP7"/>
<dbReference type="AlphaFoldDB" id="A0A066VPP7"/>
<dbReference type="SMART" id="SM00320">
    <property type="entry name" value="WD40"/>
    <property type="match status" value="6"/>
</dbReference>
<feature type="domain" description="Peptidase M20 dimerisation" evidence="9">
    <location>
        <begin position="736"/>
        <end position="880"/>
    </location>
</feature>
<dbReference type="PIRSF" id="PIRSF037237">
    <property type="entry name" value="Peptidase_WD_repeats_DUG2"/>
    <property type="match status" value="1"/>
</dbReference>
<sequence length="987" mass="107115">MTGSNSPFQNACESPDLQFAMDLSEGGRRTDTDRTERLGRQAISFDRDGFTKLRERLSAMDVRGEGIASSTTTQSLIHSISHNSTSVLSLAVDAENELIFSGSQGECIYVWDLHTYFPRARLEGHTSSVLALEFAPERSWLFSSSGDNTVRIWDTKSLKPIYVVYPADDNVGDIFALKWCEELETLFLGCQNTSIQWISFTGADPSRSAGVKEDTSTKQHPAFSAPLGESKGTPFDTPIHKPNKFFDGAPLSMRRTTLASNAGATPSRHQTELISHASILPTIPAESEPEAEAVQLSSRCIVASAHYGYIYALELVRLSPDKPLVLISGSGDEDIKLWQVESPSPDRPFGGLHHLATLHNSEAGVLALATWQSTLFAGLQGGHVDVWDLETLTVLRTLKAGSDDVLSLSALRASGLKGSSSVMFTACADGTVKRFDARFRCTAEWKAHDGVVLCSVIAMRPVSQQASSSHCLATEARLLTGGSESLLKIWNISSKNSLCSQVPTSAAHAILGTSFESLSGTPGTPTSGADFKVLSKEQSDAMLVRSLSDFVGFQSVSSEDTREQCRQCALWLKNCLTELGAEAKIIAGAPHRNPLVMATFRGRSSLQEAGLSGPAAAKQKKRKRCLFYGHYDCIGVDGRKWESDPWTMVGRDGYLYGRGVSDNKGPTLAVAYAASQLLSRRELENDLVMLIEGEEERGSVGFKEALMKAKEEIGPIDVVLLSNSYWLGEDNPCMTVGLRGVVRATVRISGRMSDVHSGVEGGAVREPMVDMINLLSQASTGDKVLIPQFYDAVRVVTPAEREFYASIAKMNQSRARNAEDLIARWRLPTFSVHGIEVSGPGNNTVIPNTVEAAVSIRIVPDQSLKKVTASLISHIESTFKQLHSSNELSVSIDHSADWWSGKQDSPFAMALAKAIEEEWNQSPVKICEGGSIPAVAILEKELNAPAVHLPMGQASDSAHLSDERMRLLNLQKGKAVLSTFFKSLPSL</sequence>
<keyword evidence="3" id="KW-0645">Protease</keyword>
<dbReference type="GO" id="GO:0008233">
    <property type="term" value="F:peptidase activity"/>
    <property type="evidence" value="ECO:0007669"/>
    <property type="project" value="UniProtKB-KW"/>
</dbReference>
<dbReference type="OrthoDB" id="7832001at2759"/>
<dbReference type="PROSITE" id="PS50082">
    <property type="entry name" value="WD_REPEATS_2"/>
    <property type="match status" value="2"/>
</dbReference>
<gene>
    <name evidence="10" type="ORF">K437DRAFT_257486</name>
</gene>
<dbReference type="GO" id="GO:0006751">
    <property type="term" value="P:glutathione catabolic process"/>
    <property type="evidence" value="ECO:0007669"/>
    <property type="project" value="InterPro"/>
</dbReference>
<keyword evidence="6" id="KW-0378">Hydrolase</keyword>
<dbReference type="InterPro" id="IPR001680">
    <property type="entry name" value="WD40_rpt"/>
</dbReference>
<dbReference type="InterPro" id="IPR019775">
    <property type="entry name" value="WD40_repeat_CS"/>
</dbReference>
<proteinExistence type="inferred from homology"/>
<feature type="repeat" description="WD" evidence="7">
    <location>
        <begin position="80"/>
        <end position="115"/>
    </location>
</feature>
<feature type="repeat" description="WD" evidence="7">
    <location>
        <begin position="122"/>
        <end position="163"/>
    </location>
</feature>
<evidence type="ECO:0000256" key="3">
    <source>
        <dbReference type="ARBA" id="ARBA00022670"/>
    </source>
</evidence>
<reference evidence="10 11" key="1">
    <citation type="submission" date="2014-05" db="EMBL/GenBank/DDBJ databases">
        <title>Draft genome sequence of a rare smut relative, Tilletiaria anomala UBC 951.</title>
        <authorList>
            <consortium name="DOE Joint Genome Institute"/>
            <person name="Toome M."/>
            <person name="Kuo A."/>
            <person name="Henrissat B."/>
            <person name="Lipzen A."/>
            <person name="Tritt A."/>
            <person name="Yoshinaga Y."/>
            <person name="Zane M."/>
            <person name="Barry K."/>
            <person name="Grigoriev I.V."/>
            <person name="Spatafora J.W."/>
            <person name="Aimea M.C."/>
        </authorList>
    </citation>
    <scope>NUCLEOTIDE SEQUENCE [LARGE SCALE GENOMIC DNA]</scope>
    <source>
        <strain evidence="10 11">UBC 951</strain>
    </source>
</reference>
<dbReference type="SUPFAM" id="SSF53187">
    <property type="entry name" value="Zn-dependent exopeptidases"/>
    <property type="match status" value="1"/>
</dbReference>
<dbReference type="Gene3D" id="3.40.630.10">
    <property type="entry name" value="Zn peptidases"/>
    <property type="match status" value="1"/>
</dbReference>
<dbReference type="RefSeq" id="XP_013242379.1">
    <property type="nucleotide sequence ID" value="XM_013386925.1"/>
</dbReference>
<dbReference type="GO" id="GO:0006508">
    <property type="term" value="P:proteolysis"/>
    <property type="evidence" value="ECO:0007669"/>
    <property type="project" value="UniProtKB-KW"/>
</dbReference>
<dbReference type="Proteomes" id="UP000027361">
    <property type="component" value="Unassembled WGS sequence"/>
</dbReference>
<dbReference type="PRINTS" id="PR00320">
    <property type="entry name" value="GPROTEINBRPT"/>
</dbReference>
<feature type="region of interest" description="Disordered" evidence="8">
    <location>
        <begin position="208"/>
        <end position="234"/>
    </location>
</feature>
<accession>A0A066VPP7</accession>
<dbReference type="PROSITE" id="PS50294">
    <property type="entry name" value="WD_REPEATS_REGION"/>
    <property type="match status" value="1"/>
</dbReference>
<evidence type="ECO:0000259" key="9">
    <source>
        <dbReference type="Pfam" id="PF07687"/>
    </source>
</evidence>
<dbReference type="InterPro" id="IPR020472">
    <property type="entry name" value="WD40_PAC1"/>
</dbReference>
<dbReference type="PANTHER" id="PTHR43270:SF8">
    <property type="entry name" value="DI- AND TRIPEPTIDASE DUG2-RELATED"/>
    <property type="match status" value="1"/>
</dbReference>
<evidence type="ECO:0000313" key="10">
    <source>
        <dbReference type="EMBL" id="KDN43426.1"/>
    </source>
</evidence>
<dbReference type="PROSITE" id="PS00678">
    <property type="entry name" value="WD_REPEATS_1"/>
    <property type="match status" value="1"/>
</dbReference>
<dbReference type="PANTHER" id="PTHR43270">
    <property type="entry name" value="BETA-ALA-HIS DIPEPTIDASE"/>
    <property type="match status" value="1"/>
</dbReference>
<dbReference type="InterPro" id="IPR002933">
    <property type="entry name" value="Peptidase_M20"/>
</dbReference>
<organism evidence="10 11">
    <name type="scientific">Tilletiaria anomala (strain ATCC 24038 / CBS 436.72 / UBC 951)</name>
    <dbReference type="NCBI Taxonomy" id="1037660"/>
    <lineage>
        <taxon>Eukaryota</taxon>
        <taxon>Fungi</taxon>
        <taxon>Dikarya</taxon>
        <taxon>Basidiomycota</taxon>
        <taxon>Ustilaginomycotina</taxon>
        <taxon>Exobasidiomycetes</taxon>
        <taxon>Georgefischeriales</taxon>
        <taxon>Tilletiariaceae</taxon>
        <taxon>Tilletiaria</taxon>
    </lineage>
</organism>
<evidence type="ECO:0000256" key="5">
    <source>
        <dbReference type="ARBA" id="ARBA00022737"/>
    </source>
</evidence>
<keyword evidence="5" id="KW-0677">Repeat</keyword>
<evidence type="ECO:0000256" key="8">
    <source>
        <dbReference type="SAM" id="MobiDB-lite"/>
    </source>
</evidence>
<name>A0A066VPP7_TILAU</name>
<dbReference type="GeneID" id="25264706"/>
<evidence type="ECO:0000256" key="7">
    <source>
        <dbReference type="PROSITE-ProRule" id="PRU00221"/>
    </source>
</evidence>
<dbReference type="EMBL" id="JMSN01000061">
    <property type="protein sequence ID" value="KDN43426.1"/>
    <property type="molecule type" value="Genomic_DNA"/>
</dbReference>
<dbReference type="InterPro" id="IPR051458">
    <property type="entry name" value="Cyt/Met_Dipeptidase"/>
</dbReference>
<protein>
    <submittedName>
        <fullName evidence="10">Zn-dependent exopeptidase</fullName>
    </submittedName>
</protein>
<evidence type="ECO:0000256" key="6">
    <source>
        <dbReference type="ARBA" id="ARBA00022801"/>
    </source>
</evidence>
<dbReference type="InterPro" id="IPR011650">
    <property type="entry name" value="Peptidase_M20_dimer"/>
</dbReference>
<dbReference type="GO" id="GO:0046872">
    <property type="term" value="F:metal ion binding"/>
    <property type="evidence" value="ECO:0007669"/>
    <property type="project" value="UniProtKB-KW"/>
</dbReference>
<evidence type="ECO:0000256" key="1">
    <source>
        <dbReference type="ARBA" id="ARBA00006247"/>
    </source>
</evidence>
<dbReference type="HOGENOM" id="CLU_008535_1_0_1"/>
<dbReference type="InterPro" id="IPR015943">
    <property type="entry name" value="WD40/YVTN_repeat-like_dom_sf"/>
</dbReference>
<comment type="caution">
    <text evidence="10">The sequence shown here is derived from an EMBL/GenBank/DDBJ whole genome shotgun (WGS) entry which is preliminary data.</text>
</comment>
<dbReference type="Pfam" id="PF00400">
    <property type="entry name" value="WD40"/>
    <property type="match status" value="3"/>
</dbReference>
<dbReference type="OMA" id="HATVCVD"/>
<dbReference type="InterPro" id="IPR017149">
    <property type="entry name" value="GSH_degradosome_Dug2"/>
</dbReference>
<evidence type="ECO:0000256" key="2">
    <source>
        <dbReference type="ARBA" id="ARBA00022574"/>
    </source>
</evidence>
<evidence type="ECO:0000256" key="4">
    <source>
        <dbReference type="ARBA" id="ARBA00022723"/>
    </source>
</evidence>
<comment type="similarity">
    <text evidence="1">Belongs to the peptidase M20A family.</text>
</comment>
<dbReference type="Gene3D" id="3.30.70.360">
    <property type="match status" value="1"/>
</dbReference>
<dbReference type="Pfam" id="PF01546">
    <property type="entry name" value="Peptidase_M20"/>
    <property type="match status" value="1"/>
</dbReference>
<keyword evidence="2 7" id="KW-0853">WD repeat</keyword>
<dbReference type="InterPro" id="IPR011047">
    <property type="entry name" value="Quinoprotein_ADH-like_sf"/>
</dbReference>
<evidence type="ECO:0000313" key="11">
    <source>
        <dbReference type="Proteomes" id="UP000027361"/>
    </source>
</evidence>
<keyword evidence="4" id="KW-0479">Metal-binding</keyword>
<dbReference type="Pfam" id="PF07687">
    <property type="entry name" value="M20_dimer"/>
    <property type="match status" value="1"/>
</dbReference>
<dbReference type="Gene3D" id="2.130.10.10">
    <property type="entry name" value="YVTN repeat-like/Quinoprotein amine dehydrogenase"/>
    <property type="match status" value="2"/>
</dbReference>
<dbReference type="SUPFAM" id="SSF50998">
    <property type="entry name" value="Quinoprotein alcohol dehydrogenase-like"/>
    <property type="match status" value="1"/>
</dbReference>